<evidence type="ECO:0000256" key="1">
    <source>
        <dbReference type="SAM" id="Coils"/>
    </source>
</evidence>
<sequence length="221" mass="24943">MFFQLFRLKTLAKKCRLLNLAKRHHQVLVPISVKAPSDGESLAQSILKMEMNLSKEIKENLAKNFDDMFDRMDHQEEAIEKIRLQFIQLNARFEKFEKENLNKRINGLVTSGALKTNSYVPAVNSTASNGRTRAPFSANMVRPQQSNHQSQQLHHRIATFVSNSDDEQISKVVSDSPVSAKLSDCVTTAMGSVSKEHCQFCACISDSKSEPQLKEGAYLNR</sequence>
<organism evidence="2 3">
    <name type="scientific">Ditylenchus dipsaci</name>
    <dbReference type="NCBI Taxonomy" id="166011"/>
    <lineage>
        <taxon>Eukaryota</taxon>
        <taxon>Metazoa</taxon>
        <taxon>Ecdysozoa</taxon>
        <taxon>Nematoda</taxon>
        <taxon>Chromadorea</taxon>
        <taxon>Rhabditida</taxon>
        <taxon>Tylenchina</taxon>
        <taxon>Tylenchomorpha</taxon>
        <taxon>Sphaerularioidea</taxon>
        <taxon>Anguinidae</taxon>
        <taxon>Anguininae</taxon>
        <taxon>Ditylenchus</taxon>
    </lineage>
</organism>
<accession>A0A915DYM9</accession>
<feature type="coiled-coil region" evidence="1">
    <location>
        <begin position="72"/>
        <end position="99"/>
    </location>
</feature>
<protein>
    <submittedName>
        <fullName evidence="3">Uncharacterized protein</fullName>
    </submittedName>
</protein>
<dbReference type="WBParaSite" id="jg24328">
    <property type="protein sequence ID" value="jg24328"/>
    <property type="gene ID" value="jg24328"/>
</dbReference>
<evidence type="ECO:0000313" key="2">
    <source>
        <dbReference type="Proteomes" id="UP000887574"/>
    </source>
</evidence>
<name>A0A915DYM9_9BILA</name>
<evidence type="ECO:0000313" key="3">
    <source>
        <dbReference type="WBParaSite" id="jg24328"/>
    </source>
</evidence>
<proteinExistence type="predicted"/>
<keyword evidence="2" id="KW-1185">Reference proteome</keyword>
<keyword evidence="1" id="KW-0175">Coiled coil</keyword>
<dbReference type="Proteomes" id="UP000887574">
    <property type="component" value="Unplaced"/>
</dbReference>
<reference evidence="3" key="1">
    <citation type="submission" date="2022-11" db="UniProtKB">
        <authorList>
            <consortium name="WormBaseParasite"/>
        </authorList>
    </citation>
    <scope>IDENTIFICATION</scope>
</reference>
<dbReference type="AlphaFoldDB" id="A0A915DYM9"/>